<gene>
    <name evidence="3" type="ORF">SAMN05421757_104162</name>
</gene>
<accession>A0A239I3H8</accession>
<dbReference type="RefSeq" id="WP_089233254.1">
    <property type="nucleotide sequence ID" value="NZ_FZOY01000004.1"/>
</dbReference>
<dbReference type="PROSITE" id="PS51257">
    <property type="entry name" value="PROKAR_LIPOPROTEIN"/>
    <property type="match status" value="1"/>
</dbReference>
<dbReference type="Proteomes" id="UP000198426">
    <property type="component" value="Unassembled WGS sequence"/>
</dbReference>
<feature type="signal peptide" evidence="2">
    <location>
        <begin position="1"/>
        <end position="17"/>
    </location>
</feature>
<evidence type="ECO:0000256" key="1">
    <source>
        <dbReference type="SAM" id="Coils"/>
    </source>
</evidence>
<sequence length="134" mass="14852">MRHLILLLALPALVACAPTRQTCLKAATQDVAVVDRLILETQENLSRGYALDREAYVTSTVDLCVGSGRVGYGRGMGVGWSYCNTPTTRYRDRPVAIDRAAEQRKLKELQQTRARLVKESEAALQQCNLRYPAG</sequence>
<keyword evidence="4" id="KW-1185">Reference proteome</keyword>
<proteinExistence type="predicted"/>
<dbReference type="OrthoDB" id="7875456at2"/>
<keyword evidence="2" id="KW-0732">Signal</keyword>
<feature type="coiled-coil region" evidence="1">
    <location>
        <begin position="99"/>
        <end position="126"/>
    </location>
</feature>
<feature type="chain" id="PRO_5013394363" description="DUF2799 domain-containing protein" evidence="2">
    <location>
        <begin position="18"/>
        <end position="134"/>
    </location>
</feature>
<evidence type="ECO:0008006" key="5">
    <source>
        <dbReference type="Google" id="ProtNLM"/>
    </source>
</evidence>
<organism evidence="3 4">
    <name type="scientific">Tropicimonas sediminicola</name>
    <dbReference type="NCBI Taxonomy" id="1031541"/>
    <lineage>
        <taxon>Bacteria</taxon>
        <taxon>Pseudomonadati</taxon>
        <taxon>Pseudomonadota</taxon>
        <taxon>Alphaproteobacteria</taxon>
        <taxon>Rhodobacterales</taxon>
        <taxon>Roseobacteraceae</taxon>
        <taxon>Tropicimonas</taxon>
    </lineage>
</organism>
<protein>
    <recommendedName>
        <fullName evidence="5">DUF2799 domain-containing protein</fullName>
    </recommendedName>
</protein>
<evidence type="ECO:0000313" key="4">
    <source>
        <dbReference type="Proteomes" id="UP000198426"/>
    </source>
</evidence>
<evidence type="ECO:0000256" key="2">
    <source>
        <dbReference type="SAM" id="SignalP"/>
    </source>
</evidence>
<dbReference type="EMBL" id="FZOY01000004">
    <property type="protein sequence ID" value="SNS87633.1"/>
    <property type="molecule type" value="Genomic_DNA"/>
</dbReference>
<evidence type="ECO:0000313" key="3">
    <source>
        <dbReference type="EMBL" id="SNS87633.1"/>
    </source>
</evidence>
<keyword evidence="1" id="KW-0175">Coiled coil</keyword>
<name>A0A239I3H8_9RHOB</name>
<dbReference type="AlphaFoldDB" id="A0A239I3H8"/>
<reference evidence="3 4" key="1">
    <citation type="submission" date="2017-06" db="EMBL/GenBank/DDBJ databases">
        <authorList>
            <person name="Kim H.J."/>
            <person name="Triplett B.A."/>
        </authorList>
    </citation>
    <scope>NUCLEOTIDE SEQUENCE [LARGE SCALE GENOMIC DNA]</scope>
    <source>
        <strain evidence="3 4">DSM 29339</strain>
    </source>
</reference>